<evidence type="ECO:0000256" key="5">
    <source>
        <dbReference type="ARBA" id="ARBA00022801"/>
    </source>
</evidence>
<name>A0A443QJG5_9ACAR</name>
<evidence type="ECO:0000313" key="11">
    <source>
        <dbReference type="EMBL" id="RWS03180.1"/>
    </source>
</evidence>
<dbReference type="EMBL" id="NCKV01055030">
    <property type="protein sequence ID" value="RWS03180.1"/>
    <property type="molecule type" value="Genomic_DNA"/>
</dbReference>
<feature type="binding site" evidence="9">
    <location>
        <position position="136"/>
    </location>
    <ligand>
        <name>Zn(2+)</name>
        <dbReference type="ChEBI" id="CHEBI:29105"/>
        <label>2</label>
        <note>catalytic</note>
    </ligand>
</feature>
<feature type="binding site" evidence="9">
    <location>
        <position position="140"/>
    </location>
    <ligand>
        <name>Zn(2+)</name>
        <dbReference type="ChEBI" id="CHEBI:29105"/>
        <label>2</label>
        <note>catalytic</note>
    </ligand>
</feature>
<dbReference type="SMART" id="SM00235">
    <property type="entry name" value="ZnMc"/>
    <property type="match status" value="1"/>
</dbReference>
<dbReference type="GO" id="GO:0004222">
    <property type="term" value="F:metalloendopeptidase activity"/>
    <property type="evidence" value="ECO:0007669"/>
    <property type="project" value="InterPro"/>
</dbReference>
<feature type="binding site" evidence="9">
    <location>
        <position position="113"/>
    </location>
    <ligand>
        <name>Zn(2+)</name>
        <dbReference type="ChEBI" id="CHEBI:29105"/>
        <label>1</label>
    </ligand>
</feature>
<evidence type="ECO:0000256" key="4">
    <source>
        <dbReference type="ARBA" id="ARBA00022729"/>
    </source>
</evidence>
<gene>
    <name evidence="11" type="ORF">B4U80_14759</name>
</gene>
<feature type="domain" description="Peptidase metallopeptidase" evidence="10">
    <location>
        <begin position="22"/>
        <end position="176"/>
    </location>
</feature>
<feature type="binding site" evidence="9">
    <location>
        <position position="102"/>
    </location>
    <ligand>
        <name>Zn(2+)</name>
        <dbReference type="ChEBI" id="CHEBI:29105"/>
        <label>1</label>
    </ligand>
</feature>
<keyword evidence="2" id="KW-0645">Protease</keyword>
<dbReference type="VEuPathDB" id="VectorBase:LDEU014300"/>
<dbReference type="Pfam" id="PF00413">
    <property type="entry name" value="Peptidase_M10"/>
    <property type="match status" value="1"/>
</dbReference>
<evidence type="ECO:0000313" key="12">
    <source>
        <dbReference type="Proteomes" id="UP000288716"/>
    </source>
</evidence>
<feature type="binding site" evidence="9">
    <location>
        <position position="76"/>
    </location>
    <ligand>
        <name>Ca(2+)</name>
        <dbReference type="ChEBI" id="CHEBI:29108"/>
        <label>2</label>
    </ligand>
</feature>
<dbReference type="Proteomes" id="UP000288716">
    <property type="component" value="Unassembled WGS sequence"/>
</dbReference>
<dbReference type="Gene3D" id="3.40.390.10">
    <property type="entry name" value="Collagenase (Catalytic Domain)"/>
    <property type="match status" value="1"/>
</dbReference>
<dbReference type="GO" id="GO:0031012">
    <property type="term" value="C:extracellular matrix"/>
    <property type="evidence" value="ECO:0007669"/>
    <property type="project" value="InterPro"/>
</dbReference>
<keyword evidence="7" id="KW-0482">Metalloprotease</keyword>
<dbReference type="PRINTS" id="PR00138">
    <property type="entry name" value="MATRIXIN"/>
</dbReference>
<dbReference type="InterPro" id="IPR021190">
    <property type="entry name" value="Pept_M10A"/>
</dbReference>
<dbReference type="STRING" id="299467.A0A443QJG5"/>
<dbReference type="SUPFAM" id="SSF55486">
    <property type="entry name" value="Metalloproteases ('zincins'), catalytic domain"/>
    <property type="match status" value="1"/>
</dbReference>
<keyword evidence="6 9" id="KW-0862">Zinc</keyword>
<dbReference type="OrthoDB" id="6429623at2759"/>
<comment type="similarity">
    <text evidence="1">Belongs to the peptidase M10A family.</text>
</comment>
<dbReference type="PANTHER" id="PTHR10201:SF291">
    <property type="entry name" value="MATRIX METALLOPROTEINASE 1, ISOFORM C-RELATED"/>
    <property type="match status" value="1"/>
</dbReference>
<dbReference type="GO" id="GO:0008270">
    <property type="term" value="F:zinc ion binding"/>
    <property type="evidence" value="ECO:0007669"/>
    <property type="project" value="InterPro"/>
</dbReference>
<evidence type="ECO:0000256" key="8">
    <source>
        <dbReference type="PIRSR" id="PIRSR621190-1"/>
    </source>
</evidence>
<comment type="caution">
    <text evidence="11">The sequence shown here is derived from an EMBL/GenBank/DDBJ whole genome shotgun (WGS) entry which is preliminary data.</text>
</comment>
<comment type="cofactor">
    <cofactor evidence="9">
        <name>Ca(2+)</name>
        <dbReference type="ChEBI" id="CHEBI:29108"/>
    </cofactor>
    <text evidence="9">Can bind about 5 Ca(2+) ions per subunit.</text>
</comment>
<comment type="cofactor">
    <cofactor evidence="9">
        <name>Zn(2+)</name>
        <dbReference type="ChEBI" id="CHEBI:29105"/>
    </cofactor>
    <text evidence="9">Binds 2 Zn(2+) ions per subunit.</text>
</comment>
<evidence type="ECO:0000256" key="9">
    <source>
        <dbReference type="PIRSR" id="PIRSR621190-2"/>
    </source>
</evidence>
<dbReference type="InterPro" id="IPR024079">
    <property type="entry name" value="MetalloPept_cat_dom_sf"/>
</dbReference>
<dbReference type="GO" id="GO:0006508">
    <property type="term" value="P:proteolysis"/>
    <property type="evidence" value="ECO:0007669"/>
    <property type="project" value="UniProtKB-KW"/>
</dbReference>
<keyword evidence="5" id="KW-0378">Hydrolase</keyword>
<evidence type="ECO:0000256" key="6">
    <source>
        <dbReference type="ARBA" id="ARBA00022833"/>
    </source>
</evidence>
<keyword evidence="9" id="KW-0106">Calcium</keyword>
<feature type="active site" evidence="8">
    <location>
        <position position="137"/>
    </location>
</feature>
<dbReference type="AlphaFoldDB" id="A0A443QJG5"/>
<proteinExistence type="inferred from homology"/>
<evidence type="ECO:0000256" key="1">
    <source>
        <dbReference type="ARBA" id="ARBA00010370"/>
    </source>
</evidence>
<evidence type="ECO:0000256" key="2">
    <source>
        <dbReference type="ARBA" id="ARBA00022670"/>
    </source>
</evidence>
<protein>
    <submittedName>
        <fullName evidence="11">Matrix metalloproteinase-19-like isoform X2</fullName>
    </submittedName>
</protein>
<dbReference type="GO" id="GO:0030198">
    <property type="term" value="P:extracellular matrix organization"/>
    <property type="evidence" value="ECO:0007669"/>
    <property type="project" value="TreeGrafter"/>
</dbReference>
<evidence type="ECO:0000256" key="7">
    <source>
        <dbReference type="ARBA" id="ARBA00023049"/>
    </source>
</evidence>
<keyword evidence="4" id="KW-0732">Signal</keyword>
<evidence type="ECO:0000259" key="10">
    <source>
        <dbReference type="SMART" id="SM00235"/>
    </source>
</evidence>
<feature type="binding site" evidence="9">
    <location>
        <position position="154"/>
    </location>
    <ligand>
        <name>Zn(2+)</name>
        <dbReference type="ChEBI" id="CHEBI:29105"/>
        <label>2</label>
        <note>catalytic</note>
    </ligand>
</feature>
<keyword evidence="3 9" id="KW-0479">Metal-binding</keyword>
<keyword evidence="12" id="KW-1185">Reference proteome</keyword>
<dbReference type="PANTHER" id="PTHR10201">
    <property type="entry name" value="MATRIX METALLOPROTEINASE"/>
    <property type="match status" value="1"/>
</dbReference>
<feature type="binding site" evidence="9">
    <location>
        <position position="86"/>
    </location>
    <ligand>
        <name>Zn(2+)</name>
        <dbReference type="ChEBI" id="CHEBI:29105"/>
        <label>1</label>
    </ligand>
</feature>
<dbReference type="InterPro" id="IPR006026">
    <property type="entry name" value="Peptidase_Metallo"/>
</dbReference>
<feature type="binding site" evidence="9">
    <location>
        <position position="146"/>
    </location>
    <ligand>
        <name>Zn(2+)</name>
        <dbReference type="ChEBI" id="CHEBI:29105"/>
        <label>2</label>
        <note>catalytic</note>
    </ligand>
</feature>
<organism evidence="11 12">
    <name type="scientific">Leptotrombidium deliense</name>
    <dbReference type="NCBI Taxonomy" id="299467"/>
    <lineage>
        <taxon>Eukaryota</taxon>
        <taxon>Metazoa</taxon>
        <taxon>Ecdysozoa</taxon>
        <taxon>Arthropoda</taxon>
        <taxon>Chelicerata</taxon>
        <taxon>Arachnida</taxon>
        <taxon>Acari</taxon>
        <taxon>Acariformes</taxon>
        <taxon>Trombidiformes</taxon>
        <taxon>Prostigmata</taxon>
        <taxon>Anystina</taxon>
        <taxon>Parasitengona</taxon>
        <taxon>Trombiculoidea</taxon>
        <taxon>Trombiculidae</taxon>
        <taxon>Leptotrombidium</taxon>
    </lineage>
</organism>
<dbReference type="GO" id="GO:0030574">
    <property type="term" value="P:collagen catabolic process"/>
    <property type="evidence" value="ECO:0007669"/>
    <property type="project" value="TreeGrafter"/>
</dbReference>
<feature type="non-terminal residue" evidence="11">
    <location>
        <position position="179"/>
    </location>
</feature>
<sequence length="179" mass="20824">YAVIVSGGEYDTMVEDDYSKDLRVLWPNSIIRWSVDSAPGNIHYNTVVDITTKAFQKWEEIIPRWFAQVSNPNEADINILFVNRYHHIAQSDEHFKYGTIAHASRTNPIPYIHINKNVDYVLDDSDGYNLFTVVLHEIGHLLSIPHNKNHFSVMFAYYPINVFQNYSFSSDEIEEARKL</sequence>
<dbReference type="InterPro" id="IPR001818">
    <property type="entry name" value="Pept_M10_metallopeptidase"/>
</dbReference>
<evidence type="ECO:0000256" key="3">
    <source>
        <dbReference type="ARBA" id="ARBA00022723"/>
    </source>
</evidence>
<reference evidence="11 12" key="1">
    <citation type="journal article" date="2018" name="Gigascience">
        <title>Genomes of trombidid mites reveal novel predicted allergens and laterally-transferred genes associated with secondary metabolism.</title>
        <authorList>
            <person name="Dong X."/>
            <person name="Chaisiri K."/>
            <person name="Xia D."/>
            <person name="Armstrong S.D."/>
            <person name="Fang Y."/>
            <person name="Donnelly M.J."/>
            <person name="Kadowaki T."/>
            <person name="McGarry J.W."/>
            <person name="Darby A.C."/>
            <person name="Makepeace B.L."/>
        </authorList>
    </citation>
    <scope>NUCLEOTIDE SEQUENCE [LARGE SCALE GENOMIC DNA]</scope>
    <source>
        <strain evidence="11">UoL-UT</strain>
    </source>
</reference>
<dbReference type="GO" id="GO:0005615">
    <property type="term" value="C:extracellular space"/>
    <property type="evidence" value="ECO:0007669"/>
    <property type="project" value="TreeGrafter"/>
</dbReference>
<accession>A0A443QJG5</accession>
<feature type="non-terminal residue" evidence="11">
    <location>
        <position position="1"/>
    </location>
</feature>